<reference evidence="2" key="2">
    <citation type="journal article" date="2019" name="IMA Fungus">
        <title>Genome sequencing and comparison of five Tilletia species to identify candidate genes for the detection of regulated species infecting wheat.</title>
        <authorList>
            <person name="Nguyen H.D.T."/>
            <person name="Sultana T."/>
            <person name="Kesanakurti P."/>
            <person name="Hambleton S."/>
        </authorList>
    </citation>
    <scope>NUCLEOTIDE SEQUENCE</scope>
    <source>
        <strain evidence="2">DAOMC 236416</strain>
    </source>
</reference>
<feature type="region of interest" description="Disordered" evidence="1">
    <location>
        <begin position="217"/>
        <end position="287"/>
    </location>
</feature>
<name>A0A177SZC0_9BASI</name>
<gene>
    <name evidence="2" type="ORF">A4X13_0g8308</name>
</gene>
<proteinExistence type="predicted"/>
<dbReference type="Proteomes" id="UP000077521">
    <property type="component" value="Unassembled WGS sequence"/>
</dbReference>
<evidence type="ECO:0000313" key="3">
    <source>
        <dbReference type="Proteomes" id="UP000077521"/>
    </source>
</evidence>
<dbReference type="AlphaFoldDB" id="A0A177SZC0"/>
<dbReference type="EMBL" id="LWDF02001378">
    <property type="protein sequence ID" value="KAE8238960.1"/>
    <property type="molecule type" value="Genomic_DNA"/>
</dbReference>
<keyword evidence="3" id="KW-1185">Reference proteome</keyword>
<evidence type="ECO:0000313" key="2">
    <source>
        <dbReference type="EMBL" id="KAE8238960.1"/>
    </source>
</evidence>
<protein>
    <submittedName>
        <fullName evidence="2">Uncharacterized protein</fullName>
    </submittedName>
</protein>
<organism evidence="2 3">
    <name type="scientific">Tilletia indica</name>
    <dbReference type="NCBI Taxonomy" id="43049"/>
    <lineage>
        <taxon>Eukaryota</taxon>
        <taxon>Fungi</taxon>
        <taxon>Dikarya</taxon>
        <taxon>Basidiomycota</taxon>
        <taxon>Ustilaginomycotina</taxon>
        <taxon>Exobasidiomycetes</taxon>
        <taxon>Tilletiales</taxon>
        <taxon>Tilletiaceae</taxon>
        <taxon>Tilletia</taxon>
    </lineage>
</organism>
<feature type="compositionally biased region" description="Basic and acidic residues" evidence="1">
    <location>
        <begin position="254"/>
        <end position="287"/>
    </location>
</feature>
<evidence type="ECO:0000256" key="1">
    <source>
        <dbReference type="SAM" id="MobiDB-lite"/>
    </source>
</evidence>
<comment type="caution">
    <text evidence="2">The sequence shown here is derived from an EMBL/GenBank/DDBJ whole genome shotgun (WGS) entry which is preliminary data.</text>
</comment>
<reference evidence="2" key="1">
    <citation type="submission" date="2016-04" db="EMBL/GenBank/DDBJ databases">
        <authorList>
            <person name="Nguyen H.D."/>
            <person name="Samba Siva P."/>
            <person name="Cullis J."/>
            <person name="Levesque C.A."/>
            <person name="Hambleton S."/>
        </authorList>
    </citation>
    <scope>NUCLEOTIDE SEQUENCE</scope>
    <source>
        <strain evidence="2">DAOMC 236416</strain>
    </source>
</reference>
<feature type="compositionally biased region" description="Basic and acidic residues" evidence="1">
    <location>
        <begin position="217"/>
        <end position="246"/>
    </location>
</feature>
<accession>A0A177SZC0</accession>
<sequence length="287" mass="33526">MLAREQFKKRRSPPGGFGRSRAALELSNIFLRHLRGGTKEEVDKILNDPEANHYGVCIQPLTLVATDFDETNTDLEAQQAKGLELCSQIKPQQEQLVIAQYHLNRTKSSAAKSIADERQRKDVWVEELWVALGEEERGRRVVEQHLDKARRQESEQVQLEKDQLDRVRQENVALLEKVKVLDEAVKGSDALRQQLNRVRLEKDQLLEKVEEEQQKRIRASARAECEERERRAMESSLERLQQEDHHRSKQVQALERERDGRERELNGVGTRREQVERKKGETETERE</sequence>